<dbReference type="STRING" id="1122189.SAMN02745165_02977"/>
<keyword evidence="6" id="KW-0663">Pyridoxal phosphate</keyword>
<comment type="subunit">
    <text evidence="3">Homodimer.</text>
</comment>
<evidence type="ECO:0000313" key="9">
    <source>
        <dbReference type="Proteomes" id="UP000184171"/>
    </source>
</evidence>
<reference evidence="8 9" key="1">
    <citation type="submission" date="2016-11" db="EMBL/GenBank/DDBJ databases">
        <authorList>
            <person name="Jaros S."/>
            <person name="Januszkiewicz K."/>
            <person name="Wedrychowicz H."/>
        </authorList>
    </citation>
    <scope>NUCLEOTIDE SEQUENCE [LARGE SCALE GENOMIC DNA]</scope>
    <source>
        <strain evidence="8 9">DSM 5091</strain>
    </source>
</reference>
<dbReference type="InterPro" id="IPR015421">
    <property type="entry name" value="PyrdxlP-dep_Trfase_major"/>
</dbReference>
<dbReference type="RefSeq" id="WP_072909529.1">
    <property type="nucleotide sequence ID" value="NZ_FQZT01000013.1"/>
</dbReference>
<evidence type="ECO:0000256" key="4">
    <source>
        <dbReference type="ARBA" id="ARBA00022576"/>
    </source>
</evidence>
<dbReference type="OrthoDB" id="9766445at2"/>
<dbReference type="Pfam" id="PF00155">
    <property type="entry name" value="Aminotran_1_2"/>
    <property type="match status" value="1"/>
</dbReference>
<dbReference type="SUPFAM" id="SSF53383">
    <property type="entry name" value="PLP-dependent transferases"/>
    <property type="match status" value="1"/>
</dbReference>
<gene>
    <name evidence="8" type="ORF">SAMN02745165_02977</name>
</gene>
<dbReference type="GO" id="GO:0042802">
    <property type="term" value="F:identical protein binding"/>
    <property type="evidence" value="ECO:0007669"/>
    <property type="project" value="TreeGrafter"/>
</dbReference>
<dbReference type="InterPro" id="IPR004839">
    <property type="entry name" value="Aminotransferase_I/II_large"/>
</dbReference>
<dbReference type="InterPro" id="IPR000796">
    <property type="entry name" value="Asp_trans"/>
</dbReference>
<evidence type="ECO:0000256" key="6">
    <source>
        <dbReference type="ARBA" id="ARBA00022898"/>
    </source>
</evidence>
<dbReference type="PRINTS" id="PR00799">
    <property type="entry name" value="TRANSAMINASE"/>
</dbReference>
<evidence type="ECO:0000313" key="8">
    <source>
        <dbReference type="EMBL" id="SHJ70477.1"/>
    </source>
</evidence>
<dbReference type="InterPro" id="IPR015422">
    <property type="entry name" value="PyrdxlP-dep_Trfase_small"/>
</dbReference>
<comment type="similarity">
    <text evidence="2">Belongs to the class-I pyridoxal-phosphate-dependent aminotransferase family.</text>
</comment>
<feature type="domain" description="Aminotransferase class I/classII large" evidence="7">
    <location>
        <begin position="27"/>
        <end position="392"/>
    </location>
</feature>
<dbReference type="GO" id="GO:0004069">
    <property type="term" value="F:L-aspartate:2-oxoglutarate aminotransferase activity"/>
    <property type="evidence" value="ECO:0007669"/>
    <property type="project" value="TreeGrafter"/>
</dbReference>
<dbReference type="FunFam" id="3.90.1150.10:FF:000001">
    <property type="entry name" value="Aspartate aminotransferase"/>
    <property type="match status" value="1"/>
</dbReference>
<dbReference type="NCBIfam" id="NF006719">
    <property type="entry name" value="PRK09257.1"/>
    <property type="match status" value="1"/>
</dbReference>
<dbReference type="EMBL" id="FQZT01000013">
    <property type="protein sequence ID" value="SHJ70477.1"/>
    <property type="molecule type" value="Genomic_DNA"/>
</dbReference>
<protein>
    <submittedName>
        <fullName evidence="8">Aspartate aminotransferase</fullName>
    </submittedName>
</protein>
<dbReference type="GO" id="GO:0030170">
    <property type="term" value="F:pyridoxal phosphate binding"/>
    <property type="evidence" value="ECO:0007669"/>
    <property type="project" value="InterPro"/>
</dbReference>
<organism evidence="8 9">
    <name type="scientific">Malonomonas rubra DSM 5091</name>
    <dbReference type="NCBI Taxonomy" id="1122189"/>
    <lineage>
        <taxon>Bacteria</taxon>
        <taxon>Pseudomonadati</taxon>
        <taxon>Thermodesulfobacteriota</taxon>
        <taxon>Desulfuromonadia</taxon>
        <taxon>Desulfuromonadales</taxon>
        <taxon>Geopsychrobacteraceae</taxon>
        <taxon>Malonomonas</taxon>
    </lineage>
</organism>
<keyword evidence="4 8" id="KW-0032">Aminotransferase</keyword>
<dbReference type="Gene3D" id="3.40.640.10">
    <property type="entry name" value="Type I PLP-dependent aspartate aminotransferase-like (Major domain)"/>
    <property type="match status" value="1"/>
</dbReference>
<dbReference type="GO" id="GO:0005829">
    <property type="term" value="C:cytosol"/>
    <property type="evidence" value="ECO:0007669"/>
    <property type="project" value="TreeGrafter"/>
</dbReference>
<dbReference type="GO" id="GO:0004838">
    <property type="term" value="F:L-tyrosine-2-oxoglutarate transaminase activity"/>
    <property type="evidence" value="ECO:0007669"/>
    <property type="project" value="TreeGrafter"/>
</dbReference>
<evidence type="ECO:0000256" key="3">
    <source>
        <dbReference type="ARBA" id="ARBA00011738"/>
    </source>
</evidence>
<dbReference type="Gene3D" id="3.90.1150.10">
    <property type="entry name" value="Aspartate Aminotransferase, domain 1"/>
    <property type="match status" value="1"/>
</dbReference>
<proteinExistence type="inferred from homology"/>
<dbReference type="FunFam" id="3.40.640.10:FF:000066">
    <property type="entry name" value="Aspartate aminotransferase"/>
    <property type="match status" value="1"/>
</dbReference>
<name>A0A1M6LH34_MALRU</name>
<evidence type="ECO:0000259" key="7">
    <source>
        <dbReference type="Pfam" id="PF00155"/>
    </source>
</evidence>
<dbReference type="PANTHER" id="PTHR11879">
    <property type="entry name" value="ASPARTATE AMINOTRANSFERASE"/>
    <property type="match status" value="1"/>
</dbReference>
<accession>A0A1M6LH34</accession>
<dbReference type="AlphaFoldDB" id="A0A1M6LH34"/>
<dbReference type="CDD" id="cd00609">
    <property type="entry name" value="AAT_like"/>
    <property type="match status" value="1"/>
</dbReference>
<evidence type="ECO:0000256" key="5">
    <source>
        <dbReference type="ARBA" id="ARBA00022679"/>
    </source>
</evidence>
<dbReference type="InterPro" id="IPR015424">
    <property type="entry name" value="PyrdxlP-dep_Trfase"/>
</dbReference>
<comment type="cofactor">
    <cofactor evidence="1">
        <name>pyridoxal 5'-phosphate</name>
        <dbReference type="ChEBI" id="CHEBI:597326"/>
    </cofactor>
</comment>
<dbReference type="GO" id="GO:0033585">
    <property type="term" value="P:L-phenylalanine biosynthetic process from chorismate via phenylpyruvate"/>
    <property type="evidence" value="ECO:0007669"/>
    <property type="project" value="TreeGrafter"/>
</dbReference>
<keyword evidence="9" id="KW-1185">Reference proteome</keyword>
<keyword evidence="5 8" id="KW-0808">Transferase</keyword>
<dbReference type="Proteomes" id="UP000184171">
    <property type="component" value="Unassembled WGS sequence"/>
</dbReference>
<evidence type="ECO:0000256" key="2">
    <source>
        <dbReference type="ARBA" id="ARBA00007441"/>
    </source>
</evidence>
<dbReference type="PANTHER" id="PTHR11879:SF22">
    <property type="entry name" value="ASPARTATE AMINOTRANSFERASE, MITOCHONDRIAL"/>
    <property type="match status" value="1"/>
</dbReference>
<evidence type="ECO:0000256" key="1">
    <source>
        <dbReference type="ARBA" id="ARBA00001933"/>
    </source>
</evidence>
<sequence>MFENVQTAPADPILGLTELFKADPNPEKINLSVGVYQDATGKTPVLETVKEAEKRILEQENSKGYLPMTGEPAYCAEVQKLLFGEGHEIITSKRAATAQCPGGTGALRVAGDYLNIVHPGAKIWLSNPTWANHNTIFEAAGVECKQYAYRDAATNGLDFDAMCASIKTIPAGDVILLHGCCHNPTGIDPTPEQWAIIGDLLAAQGVTPLVDFAYHGLADGLEQDRLGLLELVKKVKQMFICSSFSKNFGLYRERTGALTLVADNAEQAGTVMSQVKLRIRYNYSNPPSHGGQIVATVLSDPELKAKWIEEVADIRNRINEMRHLFVKTLKDKGVTQDFSTIIEQRGMFSFSGLTKDQVDRLREEFSIYIVGSGRINVAGMTPDNMDRLCDAIKAVL</sequence>